<dbReference type="EMBL" id="MT144186">
    <property type="protein sequence ID" value="QJA50297.1"/>
    <property type="molecule type" value="Genomic_DNA"/>
</dbReference>
<organism evidence="1">
    <name type="scientific">viral metagenome</name>
    <dbReference type="NCBI Taxonomy" id="1070528"/>
    <lineage>
        <taxon>unclassified sequences</taxon>
        <taxon>metagenomes</taxon>
        <taxon>organismal metagenomes</taxon>
    </lineage>
</organism>
<proteinExistence type="predicted"/>
<evidence type="ECO:0000313" key="2">
    <source>
        <dbReference type="EMBL" id="QJH97204.1"/>
    </source>
</evidence>
<dbReference type="AlphaFoldDB" id="A0A6H1ZSK7"/>
<name>A0A6H1ZSK7_9ZZZZ</name>
<gene>
    <name evidence="1" type="ORF">TM448A01694_0011</name>
    <name evidence="2" type="ORF">TM448B00948_0014</name>
</gene>
<accession>A0A6H1ZSK7</accession>
<protein>
    <submittedName>
        <fullName evidence="1">Uncharacterized protein</fullName>
    </submittedName>
</protein>
<evidence type="ECO:0000313" key="1">
    <source>
        <dbReference type="EMBL" id="QJA50297.1"/>
    </source>
</evidence>
<dbReference type="EMBL" id="MT144677">
    <property type="protein sequence ID" value="QJH97204.1"/>
    <property type="molecule type" value="Genomic_DNA"/>
</dbReference>
<reference evidence="1" key="1">
    <citation type="submission" date="2020-03" db="EMBL/GenBank/DDBJ databases">
        <title>The deep terrestrial virosphere.</title>
        <authorList>
            <person name="Holmfeldt K."/>
            <person name="Nilsson E."/>
            <person name="Simone D."/>
            <person name="Lopez-Fernandez M."/>
            <person name="Wu X."/>
            <person name="de Brujin I."/>
            <person name="Lundin D."/>
            <person name="Andersson A."/>
            <person name="Bertilsson S."/>
            <person name="Dopson M."/>
        </authorList>
    </citation>
    <scope>NUCLEOTIDE SEQUENCE</scope>
    <source>
        <strain evidence="1">TM448A01694</strain>
        <strain evidence="2">TM448B00948</strain>
    </source>
</reference>
<sequence>MIYINKPNSLGYLFPAAWMLKYFDKNGLPMGKPRGLTNKIFNNTCGKYKGIVIRRKKCLDEAS</sequence>